<dbReference type="PANTHER" id="PTHR30588">
    <property type="entry name" value="BRANCHED-CHAIN AMINO ACID TRANSPORT SYSTEM 2 CARRIER PROTEIN"/>
    <property type="match status" value="1"/>
</dbReference>
<feature type="transmembrane region" description="Helical" evidence="9">
    <location>
        <begin position="147"/>
        <end position="173"/>
    </location>
</feature>
<evidence type="ECO:0000256" key="3">
    <source>
        <dbReference type="ARBA" id="ARBA00022448"/>
    </source>
</evidence>
<comment type="similarity">
    <text evidence="2 9">Belongs to the branched chain amino acid transporter family.</text>
</comment>
<keyword evidence="8 9" id="KW-0472">Membrane</keyword>
<feature type="transmembrane region" description="Helical" evidence="9">
    <location>
        <begin position="198"/>
        <end position="218"/>
    </location>
</feature>
<dbReference type="Pfam" id="PF05525">
    <property type="entry name" value="Branch_AA_trans"/>
    <property type="match status" value="1"/>
</dbReference>
<dbReference type="InterPro" id="IPR004685">
    <property type="entry name" value="Brnchd-chn_aa_trnsp_Livcs"/>
</dbReference>
<protein>
    <recommendedName>
        <fullName evidence="9">Branched-chain amino acid transport system carrier protein</fullName>
    </recommendedName>
</protein>
<comment type="function">
    <text evidence="9">Component of the transport system for branched-chain amino acids.</text>
</comment>
<feature type="transmembrane region" description="Helical" evidence="9">
    <location>
        <begin position="283"/>
        <end position="301"/>
    </location>
</feature>
<evidence type="ECO:0000313" key="11">
    <source>
        <dbReference type="Proteomes" id="UP001377804"/>
    </source>
</evidence>
<keyword evidence="6 9" id="KW-0029">Amino-acid transport</keyword>
<evidence type="ECO:0000256" key="9">
    <source>
        <dbReference type="RuleBase" id="RU362122"/>
    </source>
</evidence>
<dbReference type="PANTHER" id="PTHR30588:SF0">
    <property type="entry name" value="BRANCHED-CHAIN AMINO ACID PERMEASE BRNQ"/>
    <property type="match status" value="1"/>
</dbReference>
<evidence type="ECO:0000256" key="4">
    <source>
        <dbReference type="ARBA" id="ARBA00022475"/>
    </source>
</evidence>
<feature type="transmembrane region" description="Helical" evidence="9">
    <location>
        <begin position="375"/>
        <end position="396"/>
    </location>
</feature>
<feature type="transmembrane region" description="Helical" evidence="9">
    <location>
        <begin position="238"/>
        <end position="263"/>
    </location>
</feature>
<keyword evidence="4" id="KW-1003">Cell membrane</keyword>
<evidence type="ECO:0000313" key="10">
    <source>
        <dbReference type="EMBL" id="MEJ6347727.1"/>
    </source>
</evidence>
<feature type="transmembrane region" description="Helical" evidence="9">
    <location>
        <begin position="12"/>
        <end position="34"/>
    </location>
</feature>
<sequence length="438" mass="48214">MNTKKITIKQTLLIGLMTFGLFFGAGNLIFPVFLGQQAQSNYLKAFFGFILSDCGFILLGIASLCLSQTYQFKKILTKFSPILGKLFGTLLYLVIGPLILLPRLASVSFEMGLGSFIPQNYYVVVMALYTAIYFAIVYYLSQENHNIVTIIGKIFTPLLLVTLAIVFGLVFIFKMGNPVQPLSMVYATNPILQGFLDGYNTIDALVSVIFGFIIVKAYQNLGVTDSKQLAIESLKSSFVAVVLIAGVYFGLVYLGATSSGIMLPMTNGSQILVKVVQHYLGDAGGILLMVIVISATLKTAIGLMSSFEQGLSEIYPRVNSRYFNQISAVVSFIIAMCGLNFILMYSTYLLNFVYPIVFILILIMFASQKFGNHALYYRFAITFAILPIICNVLALATPSSPFGLINQYIPLGSEGFGWLMPSVLGYIFAFIYLKKSKS</sequence>
<gene>
    <name evidence="10" type="primary">brnQ</name>
    <name evidence="10" type="ORF">R4Y45_00425</name>
</gene>
<feature type="transmembrane region" description="Helical" evidence="9">
    <location>
        <begin position="121"/>
        <end position="140"/>
    </location>
</feature>
<evidence type="ECO:0000256" key="8">
    <source>
        <dbReference type="ARBA" id="ARBA00023136"/>
    </source>
</evidence>
<keyword evidence="11" id="KW-1185">Reference proteome</keyword>
<feature type="transmembrane region" description="Helical" evidence="9">
    <location>
        <begin position="348"/>
        <end position="366"/>
    </location>
</feature>
<comment type="subcellular location">
    <subcellularLocation>
        <location evidence="1 9">Cell membrane</location>
        <topology evidence="1 9">Multi-pass membrane protein</topology>
    </subcellularLocation>
</comment>
<dbReference type="RefSeq" id="WP_339968165.1">
    <property type="nucleotide sequence ID" value="NZ_JAWMWG010000001.1"/>
</dbReference>
<keyword evidence="3 9" id="KW-0813">Transport</keyword>
<reference evidence="10 11" key="1">
    <citation type="submission" date="2023-10" db="EMBL/GenBank/DDBJ databases">
        <title>Holzapfeliella saturejae sp. nov. isolated from Satureja montana flowers.</title>
        <authorList>
            <person name="Alcantara C."/>
            <person name="Zuniga M."/>
            <person name="Landete J.M."/>
            <person name="Monedero V."/>
        </authorList>
    </citation>
    <scope>NUCLEOTIDE SEQUENCE [LARGE SCALE GENOMIC DNA]</scope>
    <source>
        <strain evidence="10 11">He02</strain>
    </source>
</reference>
<dbReference type="EMBL" id="JAWMWG010000001">
    <property type="protein sequence ID" value="MEJ6347727.1"/>
    <property type="molecule type" value="Genomic_DNA"/>
</dbReference>
<dbReference type="NCBIfam" id="TIGR00796">
    <property type="entry name" value="livcs"/>
    <property type="match status" value="1"/>
</dbReference>
<name>A0ABU8SEB7_9LACO</name>
<feature type="transmembrane region" description="Helical" evidence="9">
    <location>
        <begin position="46"/>
        <end position="70"/>
    </location>
</feature>
<accession>A0ABU8SEB7</accession>
<organism evidence="10 11">
    <name type="scientific">Holzapfeliella saturejae</name>
    <dbReference type="NCBI Taxonomy" id="3082953"/>
    <lineage>
        <taxon>Bacteria</taxon>
        <taxon>Bacillati</taxon>
        <taxon>Bacillota</taxon>
        <taxon>Bacilli</taxon>
        <taxon>Lactobacillales</taxon>
        <taxon>Lactobacillaceae</taxon>
        <taxon>Holzapfeliella</taxon>
    </lineage>
</organism>
<keyword evidence="5 9" id="KW-0812">Transmembrane</keyword>
<dbReference type="Proteomes" id="UP001377804">
    <property type="component" value="Unassembled WGS sequence"/>
</dbReference>
<evidence type="ECO:0000256" key="2">
    <source>
        <dbReference type="ARBA" id="ARBA00008540"/>
    </source>
</evidence>
<evidence type="ECO:0000256" key="1">
    <source>
        <dbReference type="ARBA" id="ARBA00004651"/>
    </source>
</evidence>
<feature type="transmembrane region" description="Helical" evidence="9">
    <location>
        <begin position="322"/>
        <end position="342"/>
    </location>
</feature>
<keyword evidence="7 9" id="KW-1133">Transmembrane helix</keyword>
<comment type="caution">
    <text evidence="10">The sequence shown here is derived from an EMBL/GenBank/DDBJ whole genome shotgun (WGS) entry which is preliminary data.</text>
</comment>
<proteinExistence type="inferred from homology"/>
<feature type="transmembrane region" description="Helical" evidence="9">
    <location>
        <begin position="82"/>
        <end position="101"/>
    </location>
</feature>
<evidence type="ECO:0000256" key="5">
    <source>
        <dbReference type="ARBA" id="ARBA00022692"/>
    </source>
</evidence>
<evidence type="ECO:0000256" key="7">
    <source>
        <dbReference type="ARBA" id="ARBA00022989"/>
    </source>
</evidence>
<evidence type="ECO:0000256" key="6">
    <source>
        <dbReference type="ARBA" id="ARBA00022970"/>
    </source>
</evidence>
<feature type="transmembrane region" description="Helical" evidence="9">
    <location>
        <begin position="416"/>
        <end position="433"/>
    </location>
</feature>